<keyword evidence="5 12" id="KW-0732">Signal</keyword>
<evidence type="ECO:0000256" key="6">
    <source>
        <dbReference type="ARBA" id="ARBA00022737"/>
    </source>
</evidence>
<keyword evidence="10" id="KW-0325">Glycoprotein</keyword>
<evidence type="ECO:0000256" key="9">
    <source>
        <dbReference type="ARBA" id="ARBA00023170"/>
    </source>
</evidence>
<keyword evidence="7 11" id="KW-1133">Transmembrane helix</keyword>
<evidence type="ECO:0000256" key="2">
    <source>
        <dbReference type="ARBA" id="ARBA00009592"/>
    </source>
</evidence>
<dbReference type="PANTHER" id="PTHR48062">
    <property type="entry name" value="RECEPTOR-LIKE PROTEIN 14"/>
    <property type="match status" value="1"/>
</dbReference>
<keyword evidence="14" id="KW-1185">Reference proteome</keyword>
<dbReference type="SUPFAM" id="SSF52058">
    <property type="entry name" value="L domain-like"/>
    <property type="match status" value="4"/>
</dbReference>
<comment type="similarity">
    <text evidence="2">Belongs to the RLP family.</text>
</comment>
<reference evidence="13" key="1">
    <citation type="submission" date="2023-05" db="EMBL/GenBank/DDBJ databases">
        <title>Genome and transcriptome analyses reveal genes involved in the formation of fine ridges on petal epidermal cells in Hibiscus trionum.</title>
        <authorList>
            <person name="Koshimizu S."/>
            <person name="Masuda S."/>
            <person name="Ishii T."/>
            <person name="Shirasu K."/>
            <person name="Hoshino A."/>
            <person name="Arita M."/>
        </authorList>
    </citation>
    <scope>NUCLEOTIDE SEQUENCE</scope>
    <source>
        <strain evidence="13">Hamamatsu line</strain>
    </source>
</reference>
<dbReference type="Pfam" id="PF00560">
    <property type="entry name" value="LRR_1"/>
    <property type="match status" value="5"/>
</dbReference>
<evidence type="ECO:0000256" key="1">
    <source>
        <dbReference type="ARBA" id="ARBA00004167"/>
    </source>
</evidence>
<evidence type="ECO:0000313" key="13">
    <source>
        <dbReference type="EMBL" id="GMI92989.1"/>
    </source>
</evidence>
<dbReference type="FunFam" id="3.80.10.10:FF:000233">
    <property type="entry name" value="Leucine-rich repeat receptor-like protein kinase TDR"/>
    <property type="match status" value="1"/>
</dbReference>
<keyword evidence="9 13" id="KW-0675">Receptor</keyword>
<dbReference type="GO" id="GO:0016020">
    <property type="term" value="C:membrane"/>
    <property type="evidence" value="ECO:0007669"/>
    <property type="project" value="UniProtKB-SubCell"/>
</dbReference>
<feature type="signal peptide" evidence="12">
    <location>
        <begin position="1"/>
        <end position="21"/>
    </location>
</feature>
<feature type="chain" id="PRO_5040768217" evidence="12">
    <location>
        <begin position="22"/>
        <end position="1162"/>
    </location>
</feature>
<evidence type="ECO:0000256" key="3">
    <source>
        <dbReference type="ARBA" id="ARBA00022614"/>
    </source>
</evidence>
<evidence type="ECO:0000256" key="4">
    <source>
        <dbReference type="ARBA" id="ARBA00022692"/>
    </source>
</evidence>
<comment type="subcellular location">
    <subcellularLocation>
        <location evidence="1">Membrane</location>
        <topology evidence="1">Single-pass membrane protein</topology>
    </subcellularLocation>
</comment>
<keyword evidence="3" id="KW-0433">Leucine-rich repeat</keyword>
<evidence type="ECO:0000256" key="7">
    <source>
        <dbReference type="ARBA" id="ARBA00022989"/>
    </source>
</evidence>
<proteinExistence type="inferred from homology"/>
<evidence type="ECO:0000256" key="10">
    <source>
        <dbReference type="ARBA" id="ARBA00023180"/>
    </source>
</evidence>
<dbReference type="InterPro" id="IPR051502">
    <property type="entry name" value="RLP_Defense_Trigger"/>
</dbReference>
<dbReference type="FunFam" id="3.80.10.10:FF:000111">
    <property type="entry name" value="LRR receptor-like serine/threonine-protein kinase ERECTA"/>
    <property type="match status" value="1"/>
</dbReference>
<feature type="transmembrane region" description="Helical" evidence="11">
    <location>
        <begin position="1114"/>
        <end position="1135"/>
    </location>
</feature>
<dbReference type="AlphaFoldDB" id="A0A9W7MA53"/>
<dbReference type="InterPro" id="IPR032675">
    <property type="entry name" value="LRR_dom_sf"/>
</dbReference>
<keyword evidence="6" id="KW-0677">Repeat</keyword>
<evidence type="ECO:0000256" key="12">
    <source>
        <dbReference type="SAM" id="SignalP"/>
    </source>
</evidence>
<evidence type="ECO:0000256" key="8">
    <source>
        <dbReference type="ARBA" id="ARBA00023136"/>
    </source>
</evidence>
<dbReference type="PRINTS" id="PR00019">
    <property type="entry name" value="LEURICHRPT"/>
</dbReference>
<dbReference type="PANTHER" id="PTHR48062:SF37">
    <property type="entry name" value="LRR RECEPTOR-LIKE SERINE_THREONINE-PROTEIN KINASE FLS2"/>
    <property type="match status" value="1"/>
</dbReference>
<name>A0A9W7MA53_HIBTR</name>
<comment type="caution">
    <text evidence="13">The sequence shown here is derived from an EMBL/GenBank/DDBJ whole genome shotgun (WGS) entry which is preliminary data.</text>
</comment>
<accession>A0A9W7MA53</accession>
<dbReference type="PROSITE" id="PS51450">
    <property type="entry name" value="LRR"/>
    <property type="match status" value="1"/>
</dbReference>
<dbReference type="EMBL" id="BSYR01000025">
    <property type="protein sequence ID" value="GMI92989.1"/>
    <property type="molecule type" value="Genomic_DNA"/>
</dbReference>
<dbReference type="GO" id="GO:0009791">
    <property type="term" value="P:post-embryonic development"/>
    <property type="evidence" value="ECO:0007669"/>
    <property type="project" value="UniProtKB-ARBA"/>
</dbReference>
<keyword evidence="8 11" id="KW-0472">Membrane</keyword>
<dbReference type="Proteomes" id="UP001165190">
    <property type="component" value="Unassembled WGS sequence"/>
</dbReference>
<gene>
    <name evidence="13" type="ORF">HRI_002968200</name>
</gene>
<evidence type="ECO:0000313" key="14">
    <source>
        <dbReference type="Proteomes" id="UP001165190"/>
    </source>
</evidence>
<dbReference type="SMART" id="SM00365">
    <property type="entry name" value="LRR_SD22"/>
    <property type="match status" value="7"/>
</dbReference>
<dbReference type="Pfam" id="PF13516">
    <property type="entry name" value="LRR_6"/>
    <property type="match status" value="1"/>
</dbReference>
<dbReference type="Gene3D" id="3.80.10.10">
    <property type="entry name" value="Ribonuclease Inhibitor"/>
    <property type="match status" value="5"/>
</dbReference>
<evidence type="ECO:0000256" key="5">
    <source>
        <dbReference type="ARBA" id="ARBA00022729"/>
    </source>
</evidence>
<dbReference type="SMART" id="SM00369">
    <property type="entry name" value="LRR_TYP"/>
    <property type="match status" value="9"/>
</dbReference>
<organism evidence="13 14">
    <name type="scientific">Hibiscus trionum</name>
    <name type="common">Flower of an hour</name>
    <dbReference type="NCBI Taxonomy" id="183268"/>
    <lineage>
        <taxon>Eukaryota</taxon>
        <taxon>Viridiplantae</taxon>
        <taxon>Streptophyta</taxon>
        <taxon>Embryophyta</taxon>
        <taxon>Tracheophyta</taxon>
        <taxon>Spermatophyta</taxon>
        <taxon>Magnoliopsida</taxon>
        <taxon>eudicotyledons</taxon>
        <taxon>Gunneridae</taxon>
        <taxon>Pentapetalae</taxon>
        <taxon>rosids</taxon>
        <taxon>malvids</taxon>
        <taxon>Malvales</taxon>
        <taxon>Malvaceae</taxon>
        <taxon>Malvoideae</taxon>
        <taxon>Hibiscus</taxon>
    </lineage>
</organism>
<dbReference type="InterPro" id="IPR001611">
    <property type="entry name" value="Leu-rich_rpt"/>
</dbReference>
<sequence length="1162" mass="129760">MGPIWLRVVFVTVLVLDGAEWSDGCWDEERTAILQLRPFLLYGGFNWTEERVSDCCQWEFVECNITTRRVTRLALQDAISSNLFNASLFLPFEELMSLDLSGNGLVGCVTNEGFGKLSKLIHLENLDLTSNNFNDSILPSLSKISSLKSLSLGGNYDLLTGSNHSNAHLKWLSKLSSLETLDLSLTNMKNNLLLHLGGLSSLTTLLLGGNNLEGTLHLQDMHSLTNLKKLDLNGNRIESIRSSHGYGREQSLVNLEEIDLSDNLFNNSVVAELSGFSNLRSLNIEHNKLNGAVDIKEFCGLSSLESLELSYNEVNQFMTSKGSRCLRKLKILYLDGVSTKQNISLESLLGPFSSVKTLFLRENSYLRKAAATQELHVLSDVENLFLDNTAVDISLLQSIGILTSLKTLSMSNCSLAGTLPVHQGLCYLNNLEELKLNGNALGGVIASCLVNLTSLRFLDISNNHFTGNIASTPLINLTMLRFLSLSQNQFRVPVSFKSFANHSDLKVLLADENKLVADSAAFGTWWPKFQLEIFCLSNCTIEEHERLQLPEFLYFQHDLRYVGLSYSNFGGIRFPHWLLQNNTRLEELYMVDSSIVGPLLLPSHPSSELKVLDMSKNKIQHDVPRNFCSLFPNLVVLVISKNAFKTSIPLCLGGMKRLKRLDLSHNNWFGGVPEELAMSSSLTHLRLSNTSLVGRISPTIFHLINSLIELFLDANKLEGQLSYVSLNNSESLEVLDVSDNDFSGELPTWLWNKTYLRILDLSQNHFEGSIPMELCNLIYLGFLDLSTNHFSGTVPSCSSLQMMKHVHLAKNELSGTLSDSPFNSPSLVTLDVSENNLTGRIPDWISRLLDLSVLLLKANQFGGEIPLHLCRLQSLSILDLSQNKLSGHIPSCLSNLTLKPRSEKSYVNATYYRADSFDLVLEDMGLTIYYLTKDYWGGVLQLLTFYPLTFEEEEIQISTKGATYTYKGNILDLLSAIDLSCNQFIGIIPPGFGNLSEIRGLNLSHNNLTGPIPSTFSKLKQIESLDLSYNNLVGRIPSELTELTALEMFTVAHNHLSGPLPDRKAQFGTFDESSYEGNSLLCGPPLNKSCDEGDSLGTPSASPSEEGFINMGDFYISFIVSYAIIFLTTVIVLYINPYWRRACYYFVVSRLAHLPWLYLRFY</sequence>
<evidence type="ECO:0000256" key="11">
    <source>
        <dbReference type="SAM" id="Phobius"/>
    </source>
</evidence>
<protein>
    <submittedName>
        <fullName evidence="13">Receptor like protein 13</fullName>
    </submittedName>
</protein>
<dbReference type="InterPro" id="IPR003591">
    <property type="entry name" value="Leu-rich_rpt_typical-subtyp"/>
</dbReference>
<dbReference type="Pfam" id="PF13855">
    <property type="entry name" value="LRR_8"/>
    <property type="match status" value="3"/>
</dbReference>
<keyword evidence="4 11" id="KW-0812">Transmembrane</keyword>
<dbReference type="OrthoDB" id="4691307at2759"/>